<dbReference type="Proteomes" id="UP001285636">
    <property type="component" value="Unassembled WGS sequence"/>
</dbReference>
<accession>A0AAJ2KZ70</accession>
<name>A0AAJ2KZ70_ALKPS</name>
<evidence type="ECO:0000313" key="2">
    <source>
        <dbReference type="Proteomes" id="UP001285636"/>
    </source>
</evidence>
<evidence type="ECO:0000313" key="1">
    <source>
        <dbReference type="EMBL" id="MDV2883754.1"/>
    </source>
</evidence>
<proteinExistence type="predicted"/>
<dbReference type="AlphaFoldDB" id="A0AAJ2KZ70"/>
<dbReference type="EMBL" id="JAWJAY010000001">
    <property type="protein sequence ID" value="MDV2883754.1"/>
    <property type="molecule type" value="Genomic_DNA"/>
</dbReference>
<comment type="caution">
    <text evidence="1">The sequence shown here is derived from an EMBL/GenBank/DDBJ whole genome shotgun (WGS) entry which is preliminary data.</text>
</comment>
<organism evidence="1 2">
    <name type="scientific">Alkalihalophilus pseudofirmus</name>
    <name type="common">Bacillus pseudofirmus</name>
    <dbReference type="NCBI Taxonomy" id="79885"/>
    <lineage>
        <taxon>Bacteria</taxon>
        <taxon>Bacillati</taxon>
        <taxon>Bacillota</taxon>
        <taxon>Bacilli</taxon>
        <taxon>Bacillales</taxon>
        <taxon>Bacillaceae</taxon>
        <taxon>Alkalihalophilus</taxon>
    </lineage>
</organism>
<dbReference type="RefSeq" id="WP_323465619.1">
    <property type="nucleotide sequence ID" value="NZ_CP144224.1"/>
</dbReference>
<gene>
    <name evidence="1" type="ORF">RYX45_01075</name>
</gene>
<protein>
    <submittedName>
        <fullName evidence="1">Uncharacterized protein</fullName>
    </submittedName>
</protein>
<sequence>MNIETLSSKELIVLISLCGYEDKAKGIGDSMFPNRTEFFWRDYSEKALELLLEKEWIDEDHIVPEWLQNFIHEYIQARSIIRAINRDNNETLIFRRLKNGTWLREDIFMKDEDHKMTVLPHADLNKKIANFYRYSNIREAADVSFTLTDDQFAEMSKKSGGRKIRRAAGFAPHERDAFDQFNRSLDKRDRLLDSVSFLTVDEEYQDTHLNKVIFHLPAEEGVWVITYSNASKVEFKLLSLEGWLHTLENENQMEWGEEDV</sequence>
<reference evidence="1" key="1">
    <citation type="submission" date="2023-10" db="EMBL/GenBank/DDBJ databases">
        <title>Screening of Alkalihalophilus pseudofirmusBZ-TG-HK211 and Its Alleviation of Salt Stress on Rapeseed Growth.</title>
        <authorList>
            <person name="Zhao B."/>
            <person name="Guo T."/>
        </authorList>
    </citation>
    <scope>NUCLEOTIDE SEQUENCE</scope>
    <source>
        <strain evidence="1">BZ-TG-HK211</strain>
    </source>
</reference>